<dbReference type="GO" id="GO:0048870">
    <property type="term" value="P:cell motility"/>
    <property type="evidence" value="ECO:0007669"/>
    <property type="project" value="InterPro"/>
</dbReference>
<dbReference type="GO" id="GO:0031267">
    <property type="term" value="F:small GTPase binding"/>
    <property type="evidence" value="ECO:0007669"/>
    <property type="project" value="InterPro"/>
</dbReference>
<comment type="caution">
    <text evidence="3">The sequence shown here is derived from an EMBL/GenBank/DDBJ whole genome shotgun (WGS) entry which is preliminary data.</text>
</comment>
<dbReference type="OrthoDB" id="767661at2759"/>
<feature type="compositionally biased region" description="Basic residues" evidence="2">
    <location>
        <begin position="1"/>
        <end position="25"/>
    </location>
</feature>
<dbReference type="PANTHER" id="PTHR31543:SF0">
    <property type="entry name" value="DYNEIN REGULATORY COMPLEX SUBUNIT 4"/>
    <property type="match status" value="1"/>
</dbReference>
<protein>
    <recommendedName>
        <fullName evidence="5">Growth arrest-specific protein 8</fullName>
    </recommendedName>
</protein>
<evidence type="ECO:0000313" key="3">
    <source>
        <dbReference type="EMBL" id="CAG5126672.1"/>
    </source>
</evidence>
<evidence type="ECO:0000256" key="2">
    <source>
        <dbReference type="SAM" id="MobiDB-lite"/>
    </source>
</evidence>
<dbReference type="GO" id="GO:0005874">
    <property type="term" value="C:microtubule"/>
    <property type="evidence" value="ECO:0007669"/>
    <property type="project" value="TreeGrafter"/>
</dbReference>
<gene>
    <name evidence="3" type="ORF">CUNI_LOCUS12230</name>
</gene>
<evidence type="ECO:0008006" key="5">
    <source>
        <dbReference type="Google" id="ProtNLM"/>
    </source>
</evidence>
<dbReference type="GO" id="GO:0008017">
    <property type="term" value="F:microtubule binding"/>
    <property type="evidence" value="ECO:0007669"/>
    <property type="project" value="InterPro"/>
</dbReference>
<evidence type="ECO:0000313" key="4">
    <source>
        <dbReference type="Proteomes" id="UP000678393"/>
    </source>
</evidence>
<dbReference type="AlphaFoldDB" id="A0A8S3ZHQ5"/>
<name>A0A8S3ZHQ5_9EUPU</name>
<proteinExistence type="predicted"/>
<keyword evidence="4" id="KW-1185">Reference proteome</keyword>
<dbReference type="InterPro" id="IPR039308">
    <property type="entry name" value="GAS8"/>
</dbReference>
<dbReference type="EMBL" id="CAJHNH020002424">
    <property type="protein sequence ID" value="CAG5126672.1"/>
    <property type="molecule type" value="Genomic_DNA"/>
</dbReference>
<keyword evidence="1" id="KW-0175">Coiled coil</keyword>
<sequence>MPPKKKGGGKKGKGKGKKGKKGKGKKGVDGKALVPVETMSNQELIEYINGLREELEREREERNYFQLERDKINTFWEITKRQLGEKKTEVRNRERELENAEAKHQNEIKAYKQKVKYLLYEHQSTIAQIKAENIVNMKTIEDRLTLTELEFRKDKRALKLEAARTRNGPFSCCTGSEEETRCTRYKSSPGT</sequence>
<dbReference type="GO" id="GO:0005794">
    <property type="term" value="C:Golgi apparatus"/>
    <property type="evidence" value="ECO:0007669"/>
    <property type="project" value="TreeGrafter"/>
</dbReference>
<organism evidence="3 4">
    <name type="scientific">Candidula unifasciata</name>
    <dbReference type="NCBI Taxonomy" id="100452"/>
    <lineage>
        <taxon>Eukaryota</taxon>
        <taxon>Metazoa</taxon>
        <taxon>Spiralia</taxon>
        <taxon>Lophotrochozoa</taxon>
        <taxon>Mollusca</taxon>
        <taxon>Gastropoda</taxon>
        <taxon>Heterobranchia</taxon>
        <taxon>Euthyneura</taxon>
        <taxon>Panpulmonata</taxon>
        <taxon>Eupulmonata</taxon>
        <taxon>Stylommatophora</taxon>
        <taxon>Helicina</taxon>
        <taxon>Helicoidea</taxon>
        <taxon>Geomitridae</taxon>
        <taxon>Candidula</taxon>
    </lineage>
</organism>
<reference evidence="3" key="1">
    <citation type="submission" date="2021-04" db="EMBL/GenBank/DDBJ databases">
        <authorList>
            <consortium name="Molecular Ecology Group"/>
        </authorList>
    </citation>
    <scope>NUCLEOTIDE SEQUENCE</scope>
</reference>
<accession>A0A8S3ZHQ5</accession>
<evidence type="ECO:0000256" key="1">
    <source>
        <dbReference type="SAM" id="Coils"/>
    </source>
</evidence>
<feature type="region of interest" description="Disordered" evidence="2">
    <location>
        <begin position="1"/>
        <end position="34"/>
    </location>
</feature>
<dbReference type="PANTHER" id="PTHR31543">
    <property type="entry name" value="DYNEIN REGULATORY COMPLEX SUBUNIT 4"/>
    <property type="match status" value="1"/>
</dbReference>
<dbReference type="Proteomes" id="UP000678393">
    <property type="component" value="Unassembled WGS sequence"/>
</dbReference>
<feature type="coiled-coil region" evidence="1">
    <location>
        <begin position="41"/>
        <end position="114"/>
    </location>
</feature>